<evidence type="ECO:0000313" key="2">
    <source>
        <dbReference type="Proteomes" id="UP000014174"/>
    </source>
</evidence>
<proteinExistence type="predicted"/>
<organism evidence="1 2">
    <name type="scientific">Arcticibacter svalbardensis MN12-7</name>
    <dbReference type="NCBI Taxonomy" id="1150600"/>
    <lineage>
        <taxon>Bacteria</taxon>
        <taxon>Pseudomonadati</taxon>
        <taxon>Bacteroidota</taxon>
        <taxon>Sphingobacteriia</taxon>
        <taxon>Sphingobacteriales</taxon>
        <taxon>Sphingobacteriaceae</taxon>
        <taxon>Arcticibacter</taxon>
    </lineage>
</organism>
<dbReference type="AlphaFoldDB" id="R9H1G0"/>
<sequence length="54" mass="5826">MKSKYAFGLNCTPCINIIGRPLNTSDTLLSDFISISEHVSKGLYTGITMATFPG</sequence>
<dbReference type="STRING" id="1150600.ADIARSV_1754"/>
<evidence type="ECO:0000313" key="1">
    <source>
        <dbReference type="EMBL" id="EOR95054.1"/>
    </source>
</evidence>
<dbReference type="EMBL" id="AQPN01000068">
    <property type="protein sequence ID" value="EOR95054.1"/>
    <property type="molecule type" value="Genomic_DNA"/>
</dbReference>
<dbReference type="Proteomes" id="UP000014174">
    <property type="component" value="Unassembled WGS sequence"/>
</dbReference>
<name>R9H1G0_9SPHI</name>
<accession>R9H1G0</accession>
<reference evidence="1 2" key="1">
    <citation type="journal article" date="2013" name="Genome Announc.">
        <title>Draft Genome Sequence of Arcticibacter svalbardensis Strain MN12-7T, a Member of the Family Sphingobacteriaceae Isolated from an Arctic Soil Sample.</title>
        <authorList>
            <person name="Shivaji S."/>
            <person name="Ara S."/>
            <person name="Prasad S."/>
            <person name="Manasa B.P."/>
            <person name="Begum Z."/>
            <person name="Singh A."/>
            <person name="Kumar Pinnaka A."/>
        </authorList>
    </citation>
    <scope>NUCLEOTIDE SEQUENCE [LARGE SCALE GENOMIC DNA]</scope>
    <source>
        <strain evidence="1 2">MN12-7</strain>
    </source>
</reference>
<keyword evidence="2" id="KW-1185">Reference proteome</keyword>
<comment type="caution">
    <text evidence="1">The sequence shown here is derived from an EMBL/GenBank/DDBJ whole genome shotgun (WGS) entry which is preliminary data.</text>
</comment>
<protein>
    <submittedName>
        <fullName evidence="1">Uncharacterized protein</fullName>
    </submittedName>
</protein>
<gene>
    <name evidence="1" type="ORF">ADIARSV_1754</name>
</gene>